<evidence type="ECO:0000256" key="2">
    <source>
        <dbReference type="ARBA" id="ARBA00016013"/>
    </source>
</evidence>
<comment type="caution">
    <text evidence="6">The sequence shown here is derived from an EMBL/GenBank/DDBJ whole genome shotgun (WGS) entry which is preliminary data.</text>
</comment>
<reference evidence="6 7" key="1">
    <citation type="submission" date="2019-09" db="EMBL/GenBank/DDBJ databases">
        <title>Segnochrobactrum spirostomi gen. nov., sp. nov., isolated from the ciliate Spirostomum cf. yagiui and description of a novel family, Segnochrobactraceae fam. nov. within the order Rhizobiales of the class Alphaproteobacteria.</title>
        <authorList>
            <person name="Akter S."/>
            <person name="Shazib S.U.A."/>
            <person name="Shin M.K."/>
        </authorList>
    </citation>
    <scope>NUCLEOTIDE SEQUENCE [LARGE SCALE GENOMIC DNA]</scope>
    <source>
        <strain evidence="6 7">Sp-1</strain>
    </source>
</reference>
<evidence type="ECO:0000256" key="4">
    <source>
        <dbReference type="ARBA" id="ARBA00024746"/>
    </source>
</evidence>
<feature type="region of interest" description="Disordered" evidence="5">
    <location>
        <begin position="1"/>
        <end position="27"/>
    </location>
</feature>
<evidence type="ECO:0000256" key="3">
    <source>
        <dbReference type="ARBA" id="ARBA00022795"/>
    </source>
</evidence>
<evidence type="ECO:0000313" key="6">
    <source>
        <dbReference type="EMBL" id="MQT12740.1"/>
    </source>
</evidence>
<keyword evidence="6" id="KW-0966">Cell projection</keyword>
<name>A0A6A7Y0Y9_9HYPH</name>
<gene>
    <name evidence="6" type="primary">flgD</name>
    <name evidence="6" type="ORF">F0357_08770</name>
</gene>
<protein>
    <recommendedName>
        <fullName evidence="2">Basal-body rod modification protein FlgD</fullName>
    </recommendedName>
</protein>
<keyword evidence="3" id="KW-1005">Bacterial flagellum biogenesis</keyword>
<comment type="function">
    <text evidence="4">Required for flagellar hook formation. May act as a scaffolding protein.</text>
</comment>
<dbReference type="GO" id="GO:0044781">
    <property type="term" value="P:bacterial-type flagellum organization"/>
    <property type="evidence" value="ECO:0007669"/>
    <property type="project" value="UniProtKB-KW"/>
</dbReference>
<proteinExistence type="inferred from homology"/>
<dbReference type="EMBL" id="VWNA01000001">
    <property type="protein sequence ID" value="MQT12740.1"/>
    <property type="molecule type" value="Genomic_DNA"/>
</dbReference>
<keyword evidence="6" id="KW-0282">Flagellum</keyword>
<dbReference type="Pfam" id="PF03963">
    <property type="entry name" value="FlgD"/>
    <property type="match status" value="1"/>
</dbReference>
<evidence type="ECO:0000256" key="5">
    <source>
        <dbReference type="SAM" id="MobiDB-lite"/>
    </source>
</evidence>
<dbReference type="NCBIfam" id="NF004670">
    <property type="entry name" value="PRK06009.1"/>
    <property type="match status" value="1"/>
</dbReference>
<evidence type="ECO:0000256" key="1">
    <source>
        <dbReference type="ARBA" id="ARBA00010577"/>
    </source>
</evidence>
<evidence type="ECO:0000313" key="7">
    <source>
        <dbReference type="Proteomes" id="UP000332515"/>
    </source>
</evidence>
<dbReference type="RefSeq" id="WP_153479973.1">
    <property type="nucleotide sequence ID" value="NZ_VWNA01000001.1"/>
</dbReference>
<sequence length="128" mass="13026">MTVSSVTSSTGAASKSSSSTSTSTLGSLNSDTFLKLMLAELKNQDPTSPMDTAQYMSQLASFTQVEQATKTNTKLDTMLSASMIGRTVTSSDGTVSGTVASVQPSSNGVIAKLTNGKSLAIESGVTVS</sequence>
<organism evidence="6 7">
    <name type="scientific">Segnochrobactrum spirostomi</name>
    <dbReference type="NCBI Taxonomy" id="2608987"/>
    <lineage>
        <taxon>Bacteria</taxon>
        <taxon>Pseudomonadati</taxon>
        <taxon>Pseudomonadota</taxon>
        <taxon>Alphaproteobacteria</taxon>
        <taxon>Hyphomicrobiales</taxon>
        <taxon>Segnochrobactraceae</taxon>
        <taxon>Segnochrobactrum</taxon>
    </lineage>
</organism>
<keyword evidence="7" id="KW-1185">Reference proteome</keyword>
<dbReference type="Proteomes" id="UP000332515">
    <property type="component" value="Unassembled WGS sequence"/>
</dbReference>
<keyword evidence="6" id="KW-0969">Cilium</keyword>
<comment type="similarity">
    <text evidence="1">Belongs to the FlgD family.</text>
</comment>
<dbReference type="AlphaFoldDB" id="A0A6A7Y0Y9"/>
<accession>A0A6A7Y0Y9</accession>
<dbReference type="InterPro" id="IPR005648">
    <property type="entry name" value="FlgD"/>
</dbReference>